<evidence type="ECO:0000256" key="3">
    <source>
        <dbReference type="ARBA" id="ARBA00022989"/>
    </source>
</evidence>
<dbReference type="GO" id="GO:0004930">
    <property type="term" value="F:G protein-coupled receptor activity"/>
    <property type="evidence" value="ECO:0007669"/>
    <property type="project" value="InterPro"/>
</dbReference>
<evidence type="ECO:0000256" key="5">
    <source>
        <dbReference type="SAM" id="Phobius"/>
    </source>
</evidence>
<proteinExistence type="predicted"/>
<dbReference type="GO" id="GO:0031410">
    <property type="term" value="C:cytoplasmic vesicle"/>
    <property type="evidence" value="ECO:0007669"/>
    <property type="project" value="TreeGrafter"/>
</dbReference>
<dbReference type="InterPro" id="IPR000832">
    <property type="entry name" value="GPCR_2_secretin-like"/>
</dbReference>
<evidence type="ECO:0000256" key="4">
    <source>
        <dbReference type="ARBA" id="ARBA00023136"/>
    </source>
</evidence>
<dbReference type="GeneTree" id="ENSGT00940000154603"/>
<dbReference type="PANTHER" id="PTHR45813">
    <property type="entry name" value="IG-LIKE DOMAIN-CONTAINING PROTEIN"/>
    <property type="match status" value="1"/>
</dbReference>
<keyword evidence="7" id="KW-1185">Reference proteome</keyword>
<dbReference type="InterPro" id="IPR051587">
    <property type="entry name" value="Adhesion_GPCR"/>
</dbReference>
<dbReference type="GO" id="GO:0045444">
    <property type="term" value="P:fat cell differentiation"/>
    <property type="evidence" value="ECO:0007669"/>
    <property type="project" value="TreeGrafter"/>
</dbReference>
<keyword evidence="4 5" id="KW-0472">Membrane</keyword>
<name>A0A663EIC5_AQUCH</name>
<protein>
    <recommendedName>
        <fullName evidence="8">G-protein coupled receptors family 2 profile 2 domain-containing protein</fullName>
    </recommendedName>
</protein>
<dbReference type="GO" id="GO:0019216">
    <property type="term" value="P:regulation of lipid metabolic process"/>
    <property type="evidence" value="ECO:0007669"/>
    <property type="project" value="TreeGrafter"/>
</dbReference>
<feature type="transmembrane region" description="Helical" evidence="5">
    <location>
        <begin position="29"/>
        <end position="50"/>
    </location>
</feature>
<dbReference type="Ensembl" id="ENSACCT00020012625.1">
    <property type="protein sequence ID" value="ENSACCP00020012075.1"/>
    <property type="gene ID" value="ENSACCG00020008322.1"/>
</dbReference>
<evidence type="ECO:0000256" key="1">
    <source>
        <dbReference type="ARBA" id="ARBA00004141"/>
    </source>
</evidence>
<dbReference type="PANTHER" id="PTHR45813:SF4">
    <property type="entry name" value="ADHESION G PROTEIN-COUPLED RECEPTOR F5"/>
    <property type="match status" value="1"/>
</dbReference>
<organism evidence="6 7">
    <name type="scientific">Aquila chrysaetos chrysaetos</name>
    <dbReference type="NCBI Taxonomy" id="223781"/>
    <lineage>
        <taxon>Eukaryota</taxon>
        <taxon>Metazoa</taxon>
        <taxon>Chordata</taxon>
        <taxon>Craniata</taxon>
        <taxon>Vertebrata</taxon>
        <taxon>Euteleostomi</taxon>
        <taxon>Archelosauria</taxon>
        <taxon>Archosauria</taxon>
        <taxon>Dinosauria</taxon>
        <taxon>Saurischia</taxon>
        <taxon>Theropoda</taxon>
        <taxon>Coelurosauria</taxon>
        <taxon>Aves</taxon>
        <taxon>Neognathae</taxon>
        <taxon>Neoaves</taxon>
        <taxon>Telluraves</taxon>
        <taxon>Accipitrimorphae</taxon>
        <taxon>Accipitriformes</taxon>
        <taxon>Accipitridae</taxon>
        <taxon>Accipitrinae</taxon>
        <taxon>Aquila</taxon>
    </lineage>
</organism>
<sequence>MNLFITAVVIIKILRPTIGDRSNRQERNSLFQIGKSVAILTPLLGLTWGFGLATVIKNSHRAFHILFALLNALQVSYTYIWFCFLDDHFTCRDVLTRYTHSLNRPGLEISYHISSPLCETLSEKCPLSKSSNSQHGQCLR</sequence>
<evidence type="ECO:0008006" key="8">
    <source>
        <dbReference type="Google" id="ProtNLM"/>
    </source>
</evidence>
<evidence type="ECO:0000313" key="6">
    <source>
        <dbReference type="Ensembl" id="ENSACCP00020012075.1"/>
    </source>
</evidence>
<feature type="transmembrane region" description="Helical" evidence="5">
    <location>
        <begin position="62"/>
        <end position="82"/>
    </location>
</feature>
<reference evidence="6" key="1">
    <citation type="submission" date="2025-08" db="UniProtKB">
        <authorList>
            <consortium name="Ensembl"/>
        </authorList>
    </citation>
    <scope>IDENTIFICATION</scope>
</reference>
<dbReference type="GO" id="GO:0006112">
    <property type="term" value="P:energy reserve metabolic process"/>
    <property type="evidence" value="ECO:0007669"/>
    <property type="project" value="TreeGrafter"/>
</dbReference>
<dbReference type="InParanoid" id="A0A663EIC5"/>
<dbReference type="GO" id="GO:0016020">
    <property type="term" value="C:membrane"/>
    <property type="evidence" value="ECO:0007669"/>
    <property type="project" value="UniProtKB-SubCell"/>
</dbReference>
<reference evidence="6" key="2">
    <citation type="submission" date="2025-09" db="UniProtKB">
        <authorList>
            <consortium name="Ensembl"/>
        </authorList>
    </citation>
    <scope>IDENTIFICATION</scope>
</reference>
<dbReference type="Proteomes" id="UP000472275">
    <property type="component" value="Chromosome 15"/>
</dbReference>
<dbReference type="Gene3D" id="1.20.1070.10">
    <property type="entry name" value="Rhodopsin 7-helix transmembrane proteins"/>
    <property type="match status" value="1"/>
</dbReference>
<keyword evidence="2 5" id="KW-0812">Transmembrane</keyword>
<comment type="subcellular location">
    <subcellularLocation>
        <location evidence="1">Membrane</location>
        <topology evidence="1">Multi-pass membrane protein</topology>
    </subcellularLocation>
</comment>
<dbReference type="Pfam" id="PF00002">
    <property type="entry name" value="7tm_2"/>
    <property type="match status" value="1"/>
</dbReference>
<dbReference type="GO" id="GO:0007189">
    <property type="term" value="P:adenylate cyclase-activating G protein-coupled receptor signaling pathway"/>
    <property type="evidence" value="ECO:0007669"/>
    <property type="project" value="TreeGrafter"/>
</dbReference>
<keyword evidence="3 5" id="KW-1133">Transmembrane helix</keyword>
<accession>A0A663EIC5</accession>
<evidence type="ECO:0000256" key="2">
    <source>
        <dbReference type="ARBA" id="ARBA00022692"/>
    </source>
</evidence>
<dbReference type="AlphaFoldDB" id="A0A663EIC5"/>
<evidence type="ECO:0000313" key="7">
    <source>
        <dbReference type="Proteomes" id="UP000472275"/>
    </source>
</evidence>